<dbReference type="EMBL" id="CM056744">
    <property type="protein sequence ID" value="KAJ8668465.1"/>
    <property type="molecule type" value="Genomic_DNA"/>
</dbReference>
<evidence type="ECO:0000313" key="2">
    <source>
        <dbReference type="Proteomes" id="UP001239111"/>
    </source>
</evidence>
<proteinExistence type="predicted"/>
<comment type="caution">
    <text evidence="1">The sequence shown here is derived from an EMBL/GenBank/DDBJ whole genome shotgun (WGS) entry which is preliminary data.</text>
</comment>
<organism evidence="1 2">
    <name type="scientific">Eretmocerus hayati</name>
    <dbReference type="NCBI Taxonomy" id="131215"/>
    <lineage>
        <taxon>Eukaryota</taxon>
        <taxon>Metazoa</taxon>
        <taxon>Ecdysozoa</taxon>
        <taxon>Arthropoda</taxon>
        <taxon>Hexapoda</taxon>
        <taxon>Insecta</taxon>
        <taxon>Pterygota</taxon>
        <taxon>Neoptera</taxon>
        <taxon>Endopterygota</taxon>
        <taxon>Hymenoptera</taxon>
        <taxon>Apocrita</taxon>
        <taxon>Proctotrupomorpha</taxon>
        <taxon>Chalcidoidea</taxon>
        <taxon>Aphelinidae</taxon>
        <taxon>Aphelininae</taxon>
        <taxon>Eretmocerus</taxon>
    </lineage>
</organism>
<gene>
    <name evidence="1" type="ORF">QAD02_010128</name>
</gene>
<sequence length="133" mass="14230">MIRPWWRPIDRITDMKINSAELFRASDEGTDQNERVTDDAPTAATGHETGTPAAAQTYMAIEVTGVPCVIIGAQPPTASESTIVIVIEARGPSGQELLTKNPTDRSTITHQNATVPKLCSDRLTKCASHAASS</sequence>
<keyword evidence="2" id="KW-1185">Reference proteome</keyword>
<evidence type="ECO:0000313" key="1">
    <source>
        <dbReference type="EMBL" id="KAJ8668465.1"/>
    </source>
</evidence>
<dbReference type="Proteomes" id="UP001239111">
    <property type="component" value="Chromosome 4"/>
</dbReference>
<name>A0ACC2NBE7_9HYME</name>
<protein>
    <submittedName>
        <fullName evidence="1">Uncharacterized protein</fullName>
    </submittedName>
</protein>
<accession>A0ACC2NBE7</accession>
<reference evidence="1" key="1">
    <citation type="submission" date="2023-04" db="EMBL/GenBank/DDBJ databases">
        <title>A chromosome-level genome assembly of the parasitoid wasp Eretmocerus hayati.</title>
        <authorList>
            <person name="Zhong Y."/>
            <person name="Liu S."/>
            <person name="Liu Y."/>
        </authorList>
    </citation>
    <scope>NUCLEOTIDE SEQUENCE</scope>
    <source>
        <strain evidence="1">ZJU_SS_LIU_2023</strain>
    </source>
</reference>